<feature type="region of interest" description="Disordered" evidence="1">
    <location>
        <begin position="71"/>
        <end position="96"/>
    </location>
</feature>
<keyword evidence="2" id="KW-0472">Membrane</keyword>
<protein>
    <submittedName>
        <fullName evidence="3">Uncharacterized protein</fullName>
    </submittedName>
</protein>
<feature type="compositionally biased region" description="Low complexity" evidence="1">
    <location>
        <begin position="80"/>
        <end position="94"/>
    </location>
</feature>
<feature type="transmembrane region" description="Helical" evidence="2">
    <location>
        <begin position="114"/>
        <end position="136"/>
    </location>
</feature>
<dbReference type="EMBL" id="VFLP01000012">
    <property type="protein sequence ID" value="TRX96197.1"/>
    <property type="molecule type" value="Genomic_DNA"/>
</dbReference>
<evidence type="ECO:0000256" key="2">
    <source>
        <dbReference type="SAM" id="Phobius"/>
    </source>
</evidence>
<evidence type="ECO:0000313" key="4">
    <source>
        <dbReference type="Proteomes" id="UP000319160"/>
    </source>
</evidence>
<evidence type="ECO:0000256" key="1">
    <source>
        <dbReference type="SAM" id="MobiDB-lite"/>
    </source>
</evidence>
<keyword evidence="2" id="KW-0812">Transmembrane</keyword>
<keyword evidence="2" id="KW-1133">Transmembrane helix</keyword>
<evidence type="ECO:0000313" key="3">
    <source>
        <dbReference type="EMBL" id="TRX96197.1"/>
    </source>
</evidence>
<accession>A0A553I7M3</accession>
<dbReference type="OrthoDB" id="5231661at2759"/>
<name>A0A553I7M3_9PEZI</name>
<organism evidence="3 4">
    <name type="scientific">Xylaria flabelliformis</name>
    <dbReference type="NCBI Taxonomy" id="2512241"/>
    <lineage>
        <taxon>Eukaryota</taxon>
        <taxon>Fungi</taxon>
        <taxon>Dikarya</taxon>
        <taxon>Ascomycota</taxon>
        <taxon>Pezizomycotina</taxon>
        <taxon>Sordariomycetes</taxon>
        <taxon>Xylariomycetidae</taxon>
        <taxon>Xylariales</taxon>
        <taxon>Xylariaceae</taxon>
        <taxon>Xylaria</taxon>
    </lineage>
</organism>
<proteinExistence type="predicted"/>
<reference evidence="4" key="1">
    <citation type="submission" date="2019-06" db="EMBL/GenBank/DDBJ databases">
        <title>Draft genome sequence of the griseofulvin-producing fungus Xylaria cubensis strain G536.</title>
        <authorList>
            <person name="Mead M.E."/>
            <person name="Raja H.A."/>
            <person name="Steenwyk J.L."/>
            <person name="Knowles S.L."/>
            <person name="Oberlies N.H."/>
            <person name="Rokas A."/>
        </authorList>
    </citation>
    <scope>NUCLEOTIDE SEQUENCE [LARGE SCALE GENOMIC DNA]</scope>
    <source>
        <strain evidence="4">G536</strain>
    </source>
</reference>
<gene>
    <name evidence="3" type="ORF">FHL15_002921</name>
</gene>
<sequence length="148" mass="16278">MPTYSLISPALRASIRGASLTWTHPNLHVPSTPSNILRKINTCAIRCNSIGSGRSLTTGARFTSTSVKKDVATDAIKNGSPSQSGPRSQQTSSPSEDDFKISFHNLGMNRITKFVVYAVIGVLGTMETIFWCKVLWRWWTGSEENTDE</sequence>
<dbReference type="Proteomes" id="UP000319160">
    <property type="component" value="Unassembled WGS sequence"/>
</dbReference>
<comment type="caution">
    <text evidence="3">The sequence shown here is derived from an EMBL/GenBank/DDBJ whole genome shotgun (WGS) entry which is preliminary data.</text>
</comment>
<dbReference type="AlphaFoldDB" id="A0A553I7M3"/>
<keyword evidence="4" id="KW-1185">Reference proteome</keyword>